<keyword evidence="3" id="KW-1003">Cell membrane</keyword>
<keyword evidence="4 8" id="KW-0812">Transmembrane</keyword>
<dbReference type="InterPro" id="IPR007227">
    <property type="entry name" value="Cell_shape_determining_MreD"/>
</dbReference>
<accession>A0A7M2YWP2</accession>
<evidence type="ECO:0000256" key="8">
    <source>
        <dbReference type="SAM" id="Phobius"/>
    </source>
</evidence>
<evidence type="ECO:0000256" key="4">
    <source>
        <dbReference type="ARBA" id="ARBA00022692"/>
    </source>
</evidence>
<feature type="transmembrane region" description="Helical" evidence="8">
    <location>
        <begin position="6"/>
        <end position="29"/>
    </location>
</feature>
<gene>
    <name evidence="9" type="ORF">Gocc_1440</name>
</gene>
<comment type="caution">
    <text evidence="9">The sequence shown here is derived from an EMBL/GenBank/DDBJ whole genome shotgun (WGS) entry which is preliminary data.</text>
</comment>
<keyword evidence="7 8" id="KW-0472">Membrane</keyword>
<evidence type="ECO:0000256" key="7">
    <source>
        <dbReference type="ARBA" id="ARBA00023136"/>
    </source>
</evidence>
<feature type="transmembrane region" description="Helical" evidence="8">
    <location>
        <begin position="98"/>
        <end position="121"/>
    </location>
</feature>
<evidence type="ECO:0000256" key="5">
    <source>
        <dbReference type="ARBA" id="ARBA00022960"/>
    </source>
</evidence>
<evidence type="ECO:0000256" key="6">
    <source>
        <dbReference type="ARBA" id="ARBA00022989"/>
    </source>
</evidence>
<feature type="transmembrane region" description="Helical" evidence="8">
    <location>
        <begin position="36"/>
        <end position="59"/>
    </location>
</feature>
<reference evidence="9 10" key="1">
    <citation type="submission" date="2018-07" db="EMBL/GenBank/DDBJ databases">
        <title>High-quality-draft genome sequence of Gaiella occulta.</title>
        <authorList>
            <person name="Severino R."/>
            <person name="Froufe H.J.C."/>
            <person name="Rainey F.A."/>
            <person name="Barroso C."/>
            <person name="Albuquerque L."/>
            <person name="Lobo-Da-Cunha A."/>
            <person name="Da Costa M.S."/>
            <person name="Egas C."/>
        </authorList>
    </citation>
    <scope>NUCLEOTIDE SEQUENCE [LARGE SCALE GENOMIC DNA]</scope>
    <source>
        <strain evidence="9 10">F2-233</strain>
    </source>
</reference>
<keyword evidence="10" id="KW-1185">Reference proteome</keyword>
<protein>
    <submittedName>
        <fullName evidence="9">Rod shape-determining protein MreD</fullName>
    </submittedName>
</protein>
<dbReference type="GO" id="GO:0008360">
    <property type="term" value="P:regulation of cell shape"/>
    <property type="evidence" value="ECO:0007669"/>
    <property type="project" value="UniProtKB-KW"/>
</dbReference>
<dbReference type="Pfam" id="PF04093">
    <property type="entry name" value="MreD"/>
    <property type="match status" value="1"/>
</dbReference>
<keyword evidence="6 8" id="KW-1133">Transmembrane helix</keyword>
<evidence type="ECO:0000256" key="2">
    <source>
        <dbReference type="ARBA" id="ARBA00007776"/>
    </source>
</evidence>
<reference evidence="10" key="2">
    <citation type="journal article" date="2019" name="MicrobiologyOpen">
        <title>High-quality draft genome sequence of Gaiella occulta isolated from a 150 meter deep mineral water borehole and comparison with the genome sequences of other deep-branching lineages of the phylum Actinobacteria.</title>
        <authorList>
            <person name="Severino R."/>
            <person name="Froufe H.J.C."/>
            <person name="Barroso C."/>
            <person name="Albuquerque L."/>
            <person name="Lobo-da-Cunha A."/>
            <person name="da Costa M.S."/>
            <person name="Egas C."/>
        </authorList>
    </citation>
    <scope>NUCLEOTIDE SEQUENCE [LARGE SCALE GENOMIC DNA]</scope>
    <source>
        <strain evidence="10">F2-233</strain>
    </source>
</reference>
<dbReference type="RefSeq" id="WP_114795881.1">
    <property type="nucleotide sequence ID" value="NZ_QQZY01000003.1"/>
</dbReference>
<evidence type="ECO:0000313" key="10">
    <source>
        <dbReference type="Proteomes" id="UP000254134"/>
    </source>
</evidence>
<dbReference type="GO" id="GO:0005886">
    <property type="term" value="C:plasma membrane"/>
    <property type="evidence" value="ECO:0007669"/>
    <property type="project" value="UniProtKB-SubCell"/>
</dbReference>
<name>A0A7M2YWP2_9ACTN</name>
<feature type="transmembrane region" description="Helical" evidence="8">
    <location>
        <begin position="65"/>
        <end position="86"/>
    </location>
</feature>
<dbReference type="NCBIfam" id="TIGR03426">
    <property type="entry name" value="shape_MreD"/>
    <property type="match status" value="1"/>
</dbReference>
<evidence type="ECO:0000256" key="1">
    <source>
        <dbReference type="ARBA" id="ARBA00004651"/>
    </source>
</evidence>
<proteinExistence type="inferred from homology"/>
<sequence>MSVAATRIAPVVFVVAMLQVSAFSALHVLGGTPDALLVVLVSVALLRGSIAGAAAGFVAGLLVDAATLGTLGETALLLTLAGYWAGRYGETTGRGRRYAPPLAVAAITVLVGVGGTTLHYMLGDAAAAAQTLAPVLPGLALNLLLAYPIHRLVRRLVGERRRDDRVRGVEILV</sequence>
<dbReference type="Proteomes" id="UP000254134">
    <property type="component" value="Unassembled WGS sequence"/>
</dbReference>
<evidence type="ECO:0000256" key="3">
    <source>
        <dbReference type="ARBA" id="ARBA00022475"/>
    </source>
</evidence>
<comment type="similarity">
    <text evidence="2">Belongs to the MreD family.</text>
</comment>
<dbReference type="AlphaFoldDB" id="A0A7M2YWP2"/>
<dbReference type="EMBL" id="QQZY01000003">
    <property type="protein sequence ID" value="RDI74551.1"/>
    <property type="molecule type" value="Genomic_DNA"/>
</dbReference>
<organism evidence="9 10">
    <name type="scientific">Gaiella occulta</name>
    <dbReference type="NCBI Taxonomy" id="1002870"/>
    <lineage>
        <taxon>Bacteria</taxon>
        <taxon>Bacillati</taxon>
        <taxon>Actinomycetota</taxon>
        <taxon>Thermoleophilia</taxon>
        <taxon>Gaiellales</taxon>
        <taxon>Gaiellaceae</taxon>
        <taxon>Gaiella</taxon>
    </lineage>
</organism>
<evidence type="ECO:0000313" key="9">
    <source>
        <dbReference type="EMBL" id="RDI74551.1"/>
    </source>
</evidence>
<comment type="subcellular location">
    <subcellularLocation>
        <location evidence="1">Cell membrane</location>
        <topology evidence="1">Multi-pass membrane protein</topology>
    </subcellularLocation>
</comment>
<keyword evidence="5" id="KW-0133">Cell shape</keyword>
<feature type="transmembrane region" description="Helical" evidence="8">
    <location>
        <begin position="127"/>
        <end position="147"/>
    </location>
</feature>